<evidence type="ECO:0000256" key="1">
    <source>
        <dbReference type="SAM" id="MobiDB-lite"/>
    </source>
</evidence>
<feature type="region of interest" description="Disordered" evidence="1">
    <location>
        <begin position="128"/>
        <end position="159"/>
    </location>
</feature>
<feature type="compositionally biased region" description="Acidic residues" evidence="1">
    <location>
        <begin position="128"/>
        <end position="155"/>
    </location>
</feature>
<sequence length="213" mass="23356">MAAGELKGSFLSGTGTFVVILHDSPSNTPESRDVHVHNVFACRVLTSVIFSTSNSPSPSGVSQLSSGSRASSKSRRSDLSVTSCVSGRSGKWRTNFSWDRRFDDIGADAFIAGSGDWLLTLDSDAEGDEDSILHDENDDDPSDDDVMADDSDEESAVERDQVPVRFGLTREDLDGLQAEEWEKTLGGFFTMRRRCMIDRSAQRALLLLMLKTH</sequence>
<protein>
    <submittedName>
        <fullName evidence="2">Unnamed protein product</fullName>
    </submittedName>
</protein>
<gene>
    <name evidence="2" type="ORF">Pfra01_001999900</name>
</gene>
<proteinExistence type="predicted"/>
<comment type="caution">
    <text evidence="2">The sequence shown here is derived from an EMBL/GenBank/DDBJ whole genome shotgun (WGS) entry which is preliminary data.</text>
</comment>
<evidence type="ECO:0000313" key="3">
    <source>
        <dbReference type="Proteomes" id="UP001165121"/>
    </source>
</evidence>
<keyword evidence="3" id="KW-1185">Reference proteome</keyword>
<dbReference type="Proteomes" id="UP001165121">
    <property type="component" value="Unassembled WGS sequence"/>
</dbReference>
<dbReference type="EMBL" id="BSXT01002663">
    <property type="protein sequence ID" value="GMF50230.1"/>
    <property type="molecule type" value="Genomic_DNA"/>
</dbReference>
<organism evidence="2 3">
    <name type="scientific">Phytophthora fragariaefolia</name>
    <dbReference type="NCBI Taxonomy" id="1490495"/>
    <lineage>
        <taxon>Eukaryota</taxon>
        <taxon>Sar</taxon>
        <taxon>Stramenopiles</taxon>
        <taxon>Oomycota</taxon>
        <taxon>Peronosporomycetes</taxon>
        <taxon>Peronosporales</taxon>
        <taxon>Peronosporaceae</taxon>
        <taxon>Phytophthora</taxon>
    </lineage>
</organism>
<dbReference type="AlphaFoldDB" id="A0A9W6XYI9"/>
<reference evidence="2" key="1">
    <citation type="submission" date="2023-04" db="EMBL/GenBank/DDBJ databases">
        <title>Phytophthora fragariaefolia NBRC 109709.</title>
        <authorList>
            <person name="Ichikawa N."/>
            <person name="Sato H."/>
            <person name="Tonouchi N."/>
        </authorList>
    </citation>
    <scope>NUCLEOTIDE SEQUENCE</scope>
    <source>
        <strain evidence="2">NBRC 109709</strain>
    </source>
</reference>
<feature type="compositionally biased region" description="Low complexity" evidence="1">
    <location>
        <begin position="52"/>
        <end position="71"/>
    </location>
</feature>
<evidence type="ECO:0000313" key="2">
    <source>
        <dbReference type="EMBL" id="GMF50230.1"/>
    </source>
</evidence>
<feature type="region of interest" description="Disordered" evidence="1">
    <location>
        <begin position="52"/>
        <end position="73"/>
    </location>
</feature>
<accession>A0A9W6XYI9</accession>
<name>A0A9W6XYI9_9STRA</name>